<dbReference type="SMART" id="SM00644">
    <property type="entry name" value="Ami_2"/>
    <property type="match status" value="1"/>
</dbReference>
<evidence type="ECO:0000313" key="10">
    <source>
        <dbReference type="Proteomes" id="UP000695000"/>
    </source>
</evidence>
<organism evidence="10 11">
    <name type="scientific">Nicrophorus vespilloides</name>
    <name type="common">Boreal carrion beetle</name>
    <dbReference type="NCBI Taxonomy" id="110193"/>
    <lineage>
        <taxon>Eukaryota</taxon>
        <taxon>Metazoa</taxon>
        <taxon>Ecdysozoa</taxon>
        <taxon>Arthropoda</taxon>
        <taxon>Hexapoda</taxon>
        <taxon>Insecta</taxon>
        <taxon>Pterygota</taxon>
        <taxon>Neoptera</taxon>
        <taxon>Endopterygota</taxon>
        <taxon>Coleoptera</taxon>
        <taxon>Polyphaga</taxon>
        <taxon>Staphyliniformia</taxon>
        <taxon>Silphidae</taxon>
        <taxon>Nicrophorinae</taxon>
        <taxon>Nicrophorus</taxon>
    </lineage>
</organism>
<evidence type="ECO:0000256" key="2">
    <source>
        <dbReference type="ARBA" id="ARBA00022588"/>
    </source>
</evidence>
<dbReference type="RefSeq" id="XP_017785948.1">
    <property type="nucleotide sequence ID" value="XM_017930459.1"/>
</dbReference>
<evidence type="ECO:0000256" key="6">
    <source>
        <dbReference type="PIRNR" id="PIRNR037945"/>
    </source>
</evidence>
<dbReference type="PANTHER" id="PTHR11022:SF41">
    <property type="entry name" value="PEPTIDOGLYCAN-RECOGNITION PROTEIN LC-RELATED"/>
    <property type="match status" value="1"/>
</dbReference>
<dbReference type="InterPro" id="IPR015510">
    <property type="entry name" value="PGRP"/>
</dbReference>
<keyword evidence="5" id="KW-1015">Disulfide bond</keyword>
<dbReference type="InterPro" id="IPR036505">
    <property type="entry name" value="Amidase/PGRP_sf"/>
</dbReference>
<dbReference type="InterPro" id="IPR017331">
    <property type="entry name" value="Peptidoglycan_recognition"/>
</dbReference>
<dbReference type="Gene3D" id="3.40.80.10">
    <property type="entry name" value="Peptidoglycan recognition protein-like"/>
    <property type="match status" value="1"/>
</dbReference>
<evidence type="ECO:0000259" key="8">
    <source>
        <dbReference type="SMART" id="SM00644"/>
    </source>
</evidence>
<evidence type="ECO:0000313" key="11">
    <source>
        <dbReference type="RefSeq" id="XP_017785948.1"/>
    </source>
</evidence>
<sequence>MSATVSLFISIGLVGSVLGVCPNVISRAEWGAAPGETTSLRAHPATHVVLHHSETPTCTNQDNCMAIVRSIQKNHIKWLRYTDIGYNFLIGEDGNVYEGVGWGKMGKDNTSLDRVSIGICMIGDFTSIMPSDKALTALRSLIGCGVERNHLSWDHRMVAHGQLKNTKCPGYKLYHHIRGWPNWSAYP</sequence>
<protein>
    <recommendedName>
        <fullName evidence="6">Peptidoglycan-recognition protein</fullName>
    </recommendedName>
</protein>
<evidence type="ECO:0000256" key="3">
    <source>
        <dbReference type="ARBA" id="ARBA00022729"/>
    </source>
</evidence>
<keyword evidence="4 6" id="KW-0391">Immunity</keyword>
<keyword evidence="10" id="KW-1185">Reference proteome</keyword>
<dbReference type="Proteomes" id="UP000695000">
    <property type="component" value="Unplaced"/>
</dbReference>
<keyword evidence="2 6" id="KW-0399">Innate immunity</keyword>
<dbReference type="SUPFAM" id="SSF55846">
    <property type="entry name" value="N-acetylmuramoyl-L-alanine amidase-like"/>
    <property type="match status" value="1"/>
</dbReference>
<gene>
    <name evidence="11" type="primary">LOC108569067</name>
</gene>
<reference evidence="11" key="1">
    <citation type="submission" date="2025-08" db="UniProtKB">
        <authorList>
            <consortium name="RefSeq"/>
        </authorList>
    </citation>
    <scope>IDENTIFICATION</scope>
    <source>
        <tissue evidence="11">Whole Larva</tissue>
    </source>
</reference>
<evidence type="ECO:0000256" key="4">
    <source>
        <dbReference type="ARBA" id="ARBA00022859"/>
    </source>
</evidence>
<dbReference type="PANTHER" id="PTHR11022">
    <property type="entry name" value="PEPTIDOGLYCAN RECOGNITION PROTEIN"/>
    <property type="match status" value="1"/>
</dbReference>
<feature type="domain" description="N-acetylmuramoyl-L-alanine amidase" evidence="8">
    <location>
        <begin position="33"/>
        <end position="170"/>
    </location>
</feature>
<feature type="chain" id="PRO_5047316959" description="Peptidoglycan-recognition protein" evidence="7">
    <location>
        <begin position="20"/>
        <end position="187"/>
    </location>
</feature>
<name>A0ABM1NGJ8_NICVS</name>
<dbReference type="PIRSF" id="PIRSF037945">
    <property type="entry name" value="PGRPs"/>
    <property type="match status" value="1"/>
</dbReference>
<evidence type="ECO:0000256" key="5">
    <source>
        <dbReference type="ARBA" id="ARBA00023157"/>
    </source>
</evidence>
<feature type="signal peptide" evidence="7">
    <location>
        <begin position="1"/>
        <end position="19"/>
    </location>
</feature>
<dbReference type="CDD" id="cd06583">
    <property type="entry name" value="PGRP"/>
    <property type="match status" value="1"/>
</dbReference>
<accession>A0ABM1NGJ8</accession>
<feature type="domain" description="Peptidoglycan recognition protein family" evidence="9">
    <location>
        <begin position="22"/>
        <end position="164"/>
    </location>
</feature>
<evidence type="ECO:0000256" key="1">
    <source>
        <dbReference type="ARBA" id="ARBA00007553"/>
    </source>
</evidence>
<dbReference type="InterPro" id="IPR006619">
    <property type="entry name" value="PGRP_domain_met/bac"/>
</dbReference>
<evidence type="ECO:0000256" key="7">
    <source>
        <dbReference type="SAM" id="SignalP"/>
    </source>
</evidence>
<evidence type="ECO:0000259" key="9">
    <source>
        <dbReference type="SMART" id="SM00701"/>
    </source>
</evidence>
<comment type="similarity">
    <text evidence="1 6">Belongs to the N-acetylmuramoyl-L-alanine amidase 2 family.</text>
</comment>
<dbReference type="SMART" id="SM00701">
    <property type="entry name" value="PGRP"/>
    <property type="match status" value="1"/>
</dbReference>
<proteinExistence type="inferred from homology"/>
<dbReference type="InterPro" id="IPR002502">
    <property type="entry name" value="Amidase_domain"/>
</dbReference>
<dbReference type="GeneID" id="108569067"/>
<dbReference type="Pfam" id="PF01510">
    <property type="entry name" value="Amidase_2"/>
    <property type="match status" value="1"/>
</dbReference>
<keyword evidence="3 7" id="KW-0732">Signal</keyword>